<protein>
    <submittedName>
        <fullName evidence="2">Uncharacterized protein</fullName>
    </submittedName>
</protein>
<sequence length="75" mass="8258">MARMTPDPFLVQTLVRVYWVLLALPGLAHNIGDRCSKRNAARAVFWGMHGDIQLIEPGSSMDGDKTGFSSELPTL</sequence>
<comment type="caution">
    <text evidence="2">The sequence shown here is derived from an EMBL/GenBank/DDBJ whole genome shotgun (WGS) entry which is preliminary data.</text>
</comment>
<feature type="chain" id="PRO_5042587428" evidence="1">
    <location>
        <begin position="29"/>
        <end position="75"/>
    </location>
</feature>
<evidence type="ECO:0000256" key="1">
    <source>
        <dbReference type="SAM" id="SignalP"/>
    </source>
</evidence>
<name>A0AAJ0BZ47_9PEZI</name>
<accession>A0AAJ0BZ47</accession>
<dbReference type="AlphaFoldDB" id="A0AAJ0BZ47"/>
<feature type="signal peptide" evidence="1">
    <location>
        <begin position="1"/>
        <end position="28"/>
    </location>
</feature>
<gene>
    <name evidence="2" type="ORF">QBC33DRAFT_102776</name>
</gene>
<evidence type="ECO:0000313" key="3">
    <source>
        <dbReference type="Proteomes" id="UP001244011"/>
    </source>
</evidence>
<dbReference type="EMBL" id="MU839011">
    <property type="protein sequence ID" value="KAK1766517.1"/>
    <property type="molecule type" value="Genomic_DNA"/>
</dbReference>
<evidence type="ECO:0000313" key="2">
    <source>
        <dbReference type="EMBL" id="KAK1766517.1"/>
    </source>
</evidence>
<dbReference type="Proteomes" id="UP001244011">
    <property type="component" value="Unassembled WGS sequence"/>
</dbReference>
<organism evidence="2 3">
    <name type="scientific">Phialemonium atrogriseum</name>
    <dbReference type="NCBI Taxonomy" id="1093897"/>
    <lineage>
        <taxon>Eukaryota</taxon>
        <taxon>Fungi</taxon>
        <taxon>Dikarya</taxon>
        <taxon>Ascomycota</taxon>
        <taxon>Pezizomycotina</taxon>
        <taxon>Sordariomycetes</taxon>
        <taxon>Sordariomycetidae</taxon>
        <taxon>Cephalothecales</taxon>
        <taxon>Cephalothecaceae</taxon>
        <taxon>Phialemonium</taxon>
    </lineage>
</organism>
<proteinExistence type="predicted"/>
<keyword evidence="1" id="KW-0732">Signal</keyword>
<reference evidence="2" key="1">
    <citation type="submission" date="2023-06" db="EMBL/GenBank/DDBJ databases">
        <title>Genome-scale phylogeny and comparative genomics of the fungal order Sordariales.</title>
        <authorList>
            <consortium name="Lawrence Berkeley National Laboratory"/>
            <person name="Hensen N."/>
            <person name="Bonometti L."/>
            <person name="Westerberg I."/>
            <person name="Brannstrom I.O."/>
            <person name="Guillou S."/>
            <person name="Cros-Aarteil S."/>
            <person name="Calhoun S."/>
            <person name="Haridas S."/>
            <person name="Kuo A."/>
            <person name="Mondo S."/>
            <person name="Pangilinan J."/>
            <person name="Riley R."/>
            <person name="Labutti K."/>
            <person name="Andreopoulos B."/>
            <person name="Lipzen A."/>
            <person name="Chen C."/>
            <person name="Yanf M."/>
            <person name="Daum C."/>
            <person name="Ng V."/>
            <person name="Clum A."/>
            <person name="Steindorff A."/>
            <person name="Ohm R."/>
            <person name="Martin F."/>
            <person name="Silar P."/>
            <person name="Natvig D."/>
            <person name="Lalanne C."/>
            <person name="Gautier V."/>
            <person name="Ament-Velasquez S.L."/>
            <person name="Kruys A."/>
            <person name="Hutchinson M.I."/>
            <person name="Powell A.J."/>
            <person name="Barry K."/>
            <person name="Miller A.N."/>
            <person name="Grigoriev I.V."/>
            <person name="Debuchy R."/>
            <person name="Gladieux P."/>
            <person name="Thoren M.H."/>
            <person name="Johannesson H."/>
        </authorList>
    </citation>
    <scope>NUCLEOTIDE SEQUENCE</scope>
    <source>
        <strain evidence="2">8032-3</strain>
    </source>
</reference>
<dbReference type="RefSeq" id="XP_060282730.1">
    <property type="nucleotide sequence ID" value="XM_060421856.1"/>
</dbReference>
<dbReference type="GeneID" id="85305043"/>
<keyword evidence="3" id="KW-1185">Reference proteome</keyword>